<dbReference type="AlphaFoldDB" id="A0A804LTM6"/>
<feature type="compositionally biased region" description="Low complexity" evidence="1">
    <location>
        <begin position="37"/>
        <end position="46"/>
    </location>
</feature>
<evidence type="ECO:0000313" key="2">
    <source>
        <dbReference type="EnsemblPlants" id="Zm00001eb035670_P001"/>
    </source>
</evidence>
<dbReference type="FunCoup" id="A0A804LTM6">
    <property type="interactions" value="2805"/>
</dbReference>
<dbReference type="InterPro" id="IPR011990">
    <property type="entry name" value="TPR-like_helical_dom_sf"/>
</dbReference>
<feature type="region of interest" description="Disordered" evidence="1">
    <location>
        <begin position="17"/>
        <end position="46"/>
    </location>
</feature>
<proteinExistence type="predicted"/>
<reference evidence="2" key="3">
    <citation type="submission" date="2021-05" db="UniProtKB">
        <authorList>
            <consortium name="EnsemblPlants"/>
        </authorList>
    </citation>
    <scope>IDENTIFICATION</scope>
    <source>
        <strain evidence="2">cv. B73</strain>
    </source>
</reference>
<accession>A0A804LTM6</accession>
<sequence length="394" mass="43442">MCSLLLPPWRPVHPAPSISLPPTRRLAPSSARQVSTRAQTPPRRAAAVPRLRAAAPDATEAAAALMVARAEAGDFAEARSLWAQLLHSSAAPCLPAAAPRLLPAYARLGRFDEILHAVRELSARDRGAARALYPLAVSCLGAAGELARMEDAVLEMGRLGLRVDSATGDAFVRAYAAAGTIPQMEAAYRRHRKSGLLITRGAIRAVASAYISRQKYYRLGAFAADAGLRRRDVGNLLWNLYLLSFAANFKMKSLQRAFLEMVAAGFRPDLTTFNIRTAAFSKMCMFWDLHLSADHMRRDGVAPDLVTHGCFVDAYLERRLARNLTFAFDRLDGDGEPVVATDPIVFEAFGKGGFHASSEVLLETAGGKRRWTYYKLLGVYLRKQHRRNQVFWNY</sequence>
<dbReference type="Gramene" id="Zm00001eb035670_T001">
    <property type="protein sequence ID" value="Zm00001eb035670_P001"/>
    <property type="gene ID" value="Zm00001eb035670"/>
</dbReference>
<dbReference type="Proteomes" id="UP000007305">
    <property type="component" value="Chromosome 1"/>
</dbReference>
<evidence type="ECO:0000313" key="3">
    <source>
        <dbReference type="Proteomes" id="UP000007305"/>
    </source>
</evidence>
<dbReference type="PANTHER" id="PTHR47493">
    <property type="entry name" value="OS08G0520200 PROTEIN"/>
    <property type="match status" value="1"/>
</dbReference>
<organism evidence="2 3">
    <name type="scientific">Zea mays</name>
    <name type="common">Maize</name>
    <dbReference type="NCBI Taxonomy" id="4577"/>
    <lineage>
        <taxon>Eukaryota</taxon>
        <taxon>Viridiplantae</taxon>
        <taxon>Streptophyta</taxon>
        <taxon>Embryophyta</taxon>
        <taxon>Tracheophyta</taxon>
        <taxon>Spermatophyta</taxon>
        <taxon>Magnoliopsida</taxon>
        <taxon>Liliopsida</taxon>
        <taxon>Poales</taxon>
        <taxon>Poaceae</taxon>
        <taxon>PACMAD clade</taxon>
        <taxon>Panicoideae</taxon>
        <taxon>Andropogonodae</taxon>
        <taxon>Andropogoneae</taxon>
        <taxon>Tripsacinae</taxon>
        <taxon>Zea</taxon>
    </lineage>
</organism>
<evidence type="ECO:0000256" key="1">
    <source>
        <dbReference type="SAM" id="MobiDB-lite"/>
    </source>
</evidence>
<keyword evidence="3" id="KW-1185">Reference proteome</keyword>
<dbReference type="InParanoid" id="A0A804LTM6"/>
<dbReference type="EnsemblPlants" id="Zm00001eb035670_T001">
    <property type="protein sequence ID" value="Zm00001eb035670_P001"/>
    <property type="gene ID" value="Zm00001eb035670"/>
</dbReference>
<dbReference type="PANTHER" id="PTHR47493:SF1">
    <property type="entry name" value="OS08G0520200 PROTEIN"/>
    <property type="match status" value="1"/>
</dbReference>
<protein>
    <recommendedName>
        <fullName evidence="4">Pentatricopeptide repeat-containing protein</fullName>
    </recommendedName>
</protein>
<name>A0A804LTM6_MAIZE</name>
<dbReference type="Gene3D" id="1.25.40.10">
    <property type="entry name" value="Tetratricopeptide repeat domain"/>
    <property type="match status" value="2"/>
</dbReference>
<reference evidence="3" key="1">
    <citation type="submission" date="2015-12" db="EMBL/GenBank/DDBJ databases">
        <title>Update maize B73 reference genome by single molecule sequencing technologies.</title>
        <authorList>
            <consortium name="Maize Genome Sequencing Project"/>
            <person name="Ware D."/>
        </authorList>
    </citation>
    <scope>NUCLEOTIDE SEQUENCE [LARGE SCALE GENOMIC DNA]</scope>
    <source>
        <strain evidence="3">cv. B73</strain>
    </source>
</reference>
<reference evidence="2" key="2">
    <citation type="submission" date="2019-07" db="EMBL/GenBank/DDBJ databases">
        <authorList>
            <person name="Seetharam A."/>
            <person name="Woodhouse M."/>
            <person name="Cannon E."/>
        </authorList>
    </citation>
    <scope>NUCLEOTIDE SEQUENCE [LARGE SCALE GENOMIC DNA]</scope>
    <source>
        <strain evidence="2">cv. B73</strain>
    </source>
</reference>
<evidence type="ECO:0008006" key="4">
    <source>
        <dbReference type="Google" id="ProtNLM"/>
    </source>
</evidence>